<sequence length="44" mass="5125">MQPVILYQHIIKAIFKIKNLTVLYSRVGVFIIQKKGLDKIKKVV</sequence>
<dbReference type="Proteomes" id="UP000692954">
    <property type="component" value="Unassembled WGS sequence"/>
</dbReference>
<evidence type="ECO:0000313" key="1">
    <source>
        <dbReference type="EMBL" id="CAD8123608.1"/>
    </source>
</evidence>
<reference evidence="1" key="1">
    <citation type="submission" date="2021-01" db="EMBL/GenBank/DDBJ databases">
        <authorList>
            <consortium name="Genoscope - CEA"/>
            <person name="William W."/>
        </authorList>
    </citation>
    <scope>NUCLEOTIDE SEQUENCE</scope>
</reference>
<organism evidence="1 2">
    <name type="scientific">Paramecium sonneborni</name>
    <dbReference type="NCBI Taxonomy" id="65129"/>
    <lineage>
        <taxon>Eukaryota</taxon>
        <taxon>Sar</taxon>
        <taxon>Alveolata</taxon>
        <taxon>Ciliophora</taxon>
        <taxon>Intramacronucleata</taxon>
        <taxon>Oligohymenophorea</taxon>
        <taxon>Peniculida</taxon>
        <taxon>Parameciidae</taxon>
        <taxon>Paramecium</taxon>
    </lineage>
</organism>
<comment type="caution">
    <text evidence="1">The sequence shown here is derived from an EMBL/GenBank/DDBJ whole genome shotgun (WGS) entry which is preliminary data.</text>
</comment>
<evidence type="ECO:0000313" key="2">
    <source>
        <dbReference type="Proteomes" id="UP000692954"/>
    </source>
</evidence>
<gene>
    <name evidence="1" type="ORF">PSON_ATCC_30995.1.T1460034</name>
</gene>
<keyword evidence="2" id="KW-1185">Reference proteome</keyword>
<name>A0A8S1R783_9CILI</name>
<proteinExistence type="predicted"/>
<accession>A0A8S1R783</accession>
<dbReference type="EMBL" id="CAJJDN010000146">
    <property type="protein sequence ID" value="CAD8123608.1"/>
    <property type="molecule type" value="Genomic_DNA"/>
</dbReference>
<protein>
    <submittedName>
        <fullName evidence="1">Uncharacterized protein</fullName>
    </submittedName>
</protein>
<dbReference type="AlphaFoldDB" id="A0A8S1R783"/>